<dbReference type="Proteomes" id="UP000002601">
    <property type="component" value="Chromosome"/>
</dbReference>
<dbReference type="OrthoDB" id="9804751at2"/>
<dbReference type="eggNOG" id="COG3434">
    <property type="taxonomic scope" value="Bacteria"/>
</dbReference>
<dbReference type="EMBL" id="CP001649">
    <property type="protein sequence ID" value="ACS81010.1"/>
    <property type="molecule type" value="Genomic_DNA"/>
</dbReference>
<name>C6C0R3_MARSD</name>
<reference evidence="2 3" key="1">
    <citation type="submission" date="2009-06" db="EMBL/GenBank/DDBJ databases">
        <title>Complete sequence of Desulfovibrio salexigens DSM 2638.</title>
        <authorList>
            <consortium name="US DOE Joint Genome Institute"/>
            <person name="Lucas S."/>
            <person name="Copeland A."/>
            <person name="Lapidus A."/>
            <person name="Glavina del Rio T."/>
            <person name="Tice H."/>
            <person name="Bruce D."/>
            <person name="Goodwin L."/>
            <person name="Pitluck S."/>
            <person name="Munk A.C."/>
            <person name="Brettin T."/>
            <person name="Detter J.C."/>
            <person name="Han C."/>
            <person name="Tapia R."/>
            <person name="Larimer F."/>
            <person name="Land M."/>
            <person name="Hauser L."/>
            <person name="Kyrpides N."/>
            <person name="Anderson I."/>
            <person name="Wall J.D."/>
            <person name="Arkin A.P."/>
            <person name="Dehal P."/>
            <person name="Chivian D."/>
            <person name="Giles B."/>
            <person name="Hazen T.C."/>
        </authorList>
    </citation>
    <scope>NUCLEOTIDE SEQUENCE [LARGE SCALE GENOMIC DNA]</scope>
    <source>
        <strain evidence="3">ATCC 14822 / DSM 2638 / NCIMB 8403 / VKM B-1763</strain>
    </source>
</reference>
<dbReference type="Pfam" id="PF08668">
    <property type="entry name" value="HDOD"/>
    <property type="match status" value="1"/>
</dbReference>
<dbReference type="InterPro" id="IPR001633">
    <property type="entry name" value="EAL_dom"/>
</dbReference>
<gene>
    <name evidence="2" type="ordered locus">Desal_2958</name>
</gene>
<evidence type="ECO:0000313" key="2">
    <source>
        <dbReference type="EMBL" id="ACS81010.1"/>
    </source>
</evidence>
<sequence>MAECSDVFLDSFFVARQPVFDVHKGIWGYELLFRNSEGSNVADVGDEDAATSQVIADGFGLIQEDIDEGQRLLVNFPRNMLLEGAADFLPAEVCVVEILEHVQPEPDVLEALKELKERGYVLALDDYIGQDGFEPFIELADIVKVDCLDLSPDELVNIVGNLKQLDVMLLAEKVEDNEMFQRCLELGFDLFQGFFFSRPEIIPGKKVSTSNLNRMQLLSSISGEDFDVDDLTEAINSDVSVSYRLLKFMNSAAFGLPNEIHSIKQAITLIGYRKLAGWLRMILLSDMSSGPAGNELAFLSIKRAKFLELVCLEMKHCPLPAESMFMLGLFSLLDVLLGRPMEELMEELPVEKELMLALIGKENNASLYLDLVKCLEKAEWDKLGRLIMGNNLSSLAVARSHMAAMQWANEVVLMGRED</sequence>
<dbReference type="RefSeq" id="WP_015852826.1">
    <property type="nucleotide sequence ID" value="NC_012881.1"/>
</dbReference>
<dbReference type="HOGENOM" id="CLU_044951_2_0_7"/>
<dbReference type="InterPro" id="IPR052340">
    <property type="entry name" value="RNase_Y/CdgJ"/>
</dbReference>
<dbReference type="KEGG" id="dsa:Desal_2958"/>
<proteinExistence type="predicted"/>
<accession>C6C0R3</accession>
<dbReference type="Pfam" id="PF00563">
    <property type="entry name" value="EAL"/>
    <property type="match status" value="1"/>
</dbReference>
<evidence type="ECO:0000259" key="1">
    <source>
        <dbReference type="PROSITE" id="PS51833"/>
    </source>
</evidence>
<dbReference type="PROSITE" id="PS51833">
    <property type="entry name" value="HDOD"/>
    <property type="match status" value="1"/>
</dbReference>
<keyword evidence="3" id="KW-1185">Reference proteome</keyword>
<dbReference type="SUPFAM" id="SSF109604">
    <property type="entry name" value="HD-domain/PDEase-like"/>
    <property type="match status" value="1"/>
</dbReference>
<dbReference type="PANTHER" id="PTHR33525:SF4">
    <property type="entry name" value="CYCLIC DI-GMP PHOSPHODIESTERASE CDGJ"/>
    <property type="match status" value="1"/>
</dbReference>
<dbReference type="InterPro" id="IPR013976">
    <property type="entry name" value="HDOD"/>
</dbReference>
<dbReference type="Gene3D" id="1.10.3210.10">
    <property type="entry name" value="Hypothetical protein af1432"/>
    <property type="match status" value="1"/>
</dbReference>
<organism evidence="2 3">
    <name type="scientific">Maridesulfovibrio salexigens (strain ATCC 14822 / DSM 2638 / NCIMB 8403 / VKM B-1763)</name>
    <name type="common">Desulfovibrio salexigens</name>
    <dbReference type="NCBI Taxonomy" id="526222"/>
    <lineage>
        <taxon>Bacteria</taxon>
        <taxon>Pseudomonadati</taxon>
        <taxon>Thermodesulfobacteriota</taxon>
        <taxon>Desulfovibrionia</taxon>
        <taxon>Desulfovibrionales</taxon>
        <taxon>Desulfovibrionaceae</taxon>
        <taxon>Maridesulfovibrio</taxon>
    </lineage>
</organism>
<dbReference type="PIRSF" id="PIRSF003180">
    <property type="entry name" value="DiGMPpdiest_YuxH"/>
    <property type="match status" value="1"/>
</dbReference>
<evidence type="ECO:0000313" key="3">
    <source>
        <dbReference type="Proteomes" id="UP000002601"/>
    </source>
</evidence>
<dbReference type="SMART" id="SM00052">
    <property type="entry name" value="EAL"/>
    <property type="match status" value="1"/>
</dbReference>
<dbReference type="Gene3D" id="3.20.20.450">
    <property type="entry name" value="EAL domain"/>
    <property type="match status" value="1"/>
</dbReference>
<dbReference type="SUPFAM" id="SSF141868">
    <property type="entry name" value="EAL domain-like"/>
    <property type="match status" value="1"/>
</dbReference>
<dbReference type="InterPro" id="IPR014408">
    <property type="entry name" value="dGMP_Pdiesterase_EAL/HD-GYP"/>
</dbReference>
<dbReference type="AlphaFoldDB" id="C6C0R3"/>
<protein>
    <submittedName>
        <fullName evidence="2">Diguanylate phosphodiesterase</fullName>
    </submittedName>
</protein>
<feature type="domain" description="HDOD" evidence="1">
    <location>
        <begin position="207"/>
        <end position="396"/>
    </location>
</feature>
<dbReference type="STRING" id="526222.Desal_2958"/>
<dbReference type="InterPro" id="IPR035919">
    <property type="entry name" value="EAL_sf"/>
</dbReference>
<dbReference type="PANTHER" id="PTHR33525">
    <property type="match status" value="1"/>
</dbReference>